<evidence type="ECO:0000256" key="1">
    <source>
        <dbReference type="ARBA" id="ARBA00004651"/>
    </source>
</evidence>
<feature type="transmembrane region" description="Helical" evidence="6">
    <location>
        <begin position="57"/>
        <end position="76"/>
    </location>
</feature>
<dbReference type="EMBL" id="CP134537">
    <property type="protein sequence ID" value="WNH08886.1"/>
    <property type="molecule type" value="Genomic_DNA"/>
</dbReference>
<evidence type="ECO:0000256" key="3">
    <source>
        <dbReference type="ARBA" id="ARBA00022692"/>
    </source>
</evidence>
<reference evidence="7 8" key="1">
    <citation type="submission" date="2023-09" db="EMBL/GenBank/DDBJ databases">
        <title>Thalassobella suaedae gen. nov., sp. nov., a marine bacterium of the family Flavobacteriaceae isolated from a halophyte Suaeda japonica.</title>
        <authorList>
            <person name="Lee S.Y."/>
            <person name="Hwang C.Y."/>
        </authorList>
    </citation>
    <scope>NUCLEOTIDE SEQUENCE [LARGE SCALE GENOMIC DNA]</scope>
    <source>
        <strain evidence="7 8">HL-DH14</strain>
    </source>
</reference>
<accession>A0ABY9XSI5</accession>
<protein>
    <submittedName>
        <fullName evidence="7">Cytochrome C oxidase subunit IV family protein</fullName>
    </submittedName>
</protein>
<organism evidence="7 8">
    <name type="scientific">Thalassobellus suaedae</name>
    <dbReference type="NCBI Taxonomy" id="3074124"/>
    <lineage>
        <taxon>Bacteria</taxon>
        <taxon>Pseudomonadati</taxon>
        <taxon>Bacteroidota</taxon>
        <taxon>Flavobacteriia</taxon>
        <taxon>Flavobacteriales</taxon>
        <taxon>Flavobacteriaceae</taxon>
        <taxon>Thalassobellus</taxon>
    </lineage>
</organism>
<comment type="subcellular location">
    <subcellularLocation>
        <location evidence="1">Cell membrane</location>
        <topology evidence="1">Multi-pass membrane protein</topology>
    </subcellularLocation>
</comment>
<name>A0ABY9XSI5_9FLAO</name>
<evidence type="ECO:0000256" key="6">
    <source>
        <dbReference type="SAM" id="Phobius"/>
    </source>
</evidence>
<dbReference type="InterPro" id="IPR005171">
    <property type="entry name" value="Cyt_c_oxidase_su4_prok"/>
</dbReference>
<keyword evidence="4 6" id="KW-1133">Transmembrane helix</keyword>
<evidence type="ECO:0000256" key="5">
    <source>
        <dbReference type="ARBA" id="ARBA00023136"/>
    </source>
</evidence>
<dbReference type="Pfam" id="PF03626">
    <property type="entry name" value="COX4_pro"/>
    <property type="match status" value="1"/>
</dbReference>
<feature type="transmembrane region" description="Helical" evidence="6">
    <location>
        <begin position="30"/>
        <end position="50"/>
    </location>
</feature>
<keyword evidence="2" id="KW-1003">Cell membrane</keyword>
<keyword evidence="3 6" id="KW-0812">Transmembrane</keyword>
<dbReference type="RefSeq" id="WP_415865459.1">
    <property type="nucleotide sequence ID" value="NZ_CP134537.1"/>
</dbReference>
<sequence>MKNTATLTWVILIMLTISSALISKLESKYIVLTILILSALKFLGIAFQFMELKKANAFWKGIIIGFVVLFGIGILLV</sequence>
<evidence type="ECO:0000256" key="2">
    <source>
        <dbReference type="ARBA" id="ARBA00022475"/>
    </source>
</evidence>
<evidence type="ECO:0000313" key="7">
    <source>
        <dbReference type="EMBL" id="WNH08886.1"/>
    </source>
</evidence>
<gene>
    <name evidence="7" type="ORF">RHP51_17790</name>
</gene>
<evidence type="ECO:0000256" key="4">
    <source>
        <dbReference type="ARBA" id="ARBA00022989"/>
    </source>
</evidence>
<dbReference type="Proteomes" id="UP001302806">
    <property type="component" value="Chromosome"/>
</dbReference>
<evidence type="ECO:0000313" key="8">
    <source>
        <dbReference type="Proteomes" id="UP001302806"/>
    </source>
</evidence>
<proteinExistence type="predicted"/>
<keyword evidence="5 6" id="KW-0472">Membrane</keyword>